<dbReference type="EMBL" id="CM043799">
    <property type="protein sequence ID" value="KAI4804177.1"/>
    <property type="molecule type" value="Genomic_DNA"/>
</dbReference>
<comment type="caution">
    <text evidence="1">The sequence shown here is derived from an EMBL/GenBank/DDBJ whole genome shotgun (WGS) entry which is preliminary data.</text>
</comment>
<accession>A0ACB9VWE9</accession>
<name>A0ACB9VWE9_CHAAC</name>
<sequence length="66" mass="6907">MKKLGLGCLKEFRGHAAGTEETSSESGMRGHQGSPPGCRCTVPDKAALLWAAQRHCCAPVPGALML</sequence>
<dbReference type="Proteomes" id="UP001057452">
    <property type="component" value="Chromosome 15"/>
</dbReference>
<gene>
    <name evidence="1" type="ORF">KUCAC02_025814</name>
</gene>
<protein>
    <submittedName>
        <fullName evidence="1">Uncharacterized protein</fullName>
    </submittedName>
</protein>
<proteinExistence type="predicted"/>
<evidence type="ECO:0000313" key="2">
    <source>
        <dbReference type="Proteomes" id="UP001057452"/>
    </source>
</evidence>
<keyword evidence="2" id="KW-1185">Reference proteome</keyword>
<reference evidence="1" key="1">
    <citation type="submission" date="2022-05" db="EMBL/GenBank/DDBJ databases">
        <title>Chromosome-level genome of Chaenocephalus aceratus.</title>
        <authorList>
            <person name="Park H."/>
        </authorList>
    </citation>
    <scope>NUCLEOTIDE SEQUENCE</scope>
    <source>
        <strain evidence="1">KU_202001</strain>
    </source>
</reference>
<evidence type="ECO:0000313" key="1">
    <source>
        <dbReference type="EMBL" id="KAI4804177.1"/>
    </source>
</evidence>
<organism evidence="1 2">
    <name type="scientific">Chaenocephalus aceratus</name>
    <name type="common">Blackfin icefish</name>
    <name type="synonym">Chaenichthys aceratus</name>
    <dbReference type="NCBI Taxonomy" id="36190"/>
    <lineage>
        <taxon>Eukaryota</taxon>
        <taxon>Metazoa</taxon>
        <taxon>Chordata</taxon>
        <taxon>Craniata</taxon>
        <taxon>Vertebrata</taxon>
        <taxon>Euteleostomi</taxon>
        <taxon>Actinopterygii</taxon>
        <taxon>Neopterygii</taxon>
        <taxon>Teleostei</taxon>
        <taxon>Neoteleostei</taxon>
        <taxon>Acanthomorphata</taxon>
        <taxon>Eupercaria</taxon>
        <taxon>Perciformes</taxon>
        <taxon>Notothenioidei</taxon>
        <taxon>Channichthyidae</taxon>
        <taxon>Chaenocephalus</taxon>
    </lineage>
</organism>